<evidence type="ECO:0000313" key="4">
    <source>
        <dbReference type="Proteomes" id="UP000195437"/>
    </source>
</evidence>
<dbReference type="PANTHER" id="PTHR48107:SF7">
    <property type="entry name" value="RE15974P"/>
    <property type="match status" value="1"/>
</dbReference>
<dbReference type="GO" id="GO:0008206">
    <property type="term" value="P:bile acid metabolic process"/>
    <property type="evidence" value="ECO:0007669"/>
    <property type="project" value="UniProtKB-ARBA"/>
</dbReference>
<dbReference type="EMBL" id="CP021434">
    <property type="protein sequence ID" value="ARU61213.1"/>
    <property type="molecule type" value="Genomic_DNA"/>
</dbReference>
<dbReference type="AlphaFoldDB" id="A0A1Y0IPD1"/>
<accession>A0A1Y0IPD1</accession>
<gene>
    <name evidence="3" type="ORF">CBW65_09360</name>
</gene>
<dbReference type="NCBIfam" id="NF009389">
    <property type="entry name" value="PRK12748.1"/>
    <property type="match status" value="1"/>
</dbReference>
<evidence type="ECO:0000313" key="3">
    <source>
        <dbReference type="EMBL" id="ARU61213.1"/>
    </source>
</evidence>
<evidence type="ECO:0000256" key="2">
    <source>
        <dbReference type="ARBA" id="ARBA00023002"/>
    </source>
</evidence>
<dbReference type="PANTHER" id="PTHR48107">
    <property type="entry name" value="NADPH-DEPENDENT ALDEHYDE REDUCTASE-LIKE PROTEIN, CHLOROPLASTIC-RELATED"/>
    <property type="match status" value="1"/>
</dbReference>
<dbReference type="Pfam" id="PF13561">
    <property type="entry name" value="adh_short_C2"/>
    <property type="match status" value="1"/>
</dbReference>
<dbReference type="NCBIfam" id="NF009499">
    <property type="entry name" value="PRK12859.1"/>
    <property type="match status" value="1"/>
</dbReference>
<reference evidence="4" key="1">
    <citation type="submission" date="2017-05" db="EMBL/GenBank/DDBJ databases">
        <authorList>
            <person name="Sung H."/>
        </authorList>
    </citation>
    <scope>NUCLEOTIDE SEQUENCE [LARGE SCALE GENOMIC DNA]</scope>
    <source>
        <strain evidence="4">AR23208</strain>
    </source>
</reference>
<dbReference type="FunFam" id="3.40.50.720:FF:000084">
    <property type="entry name" value="Short-chain dehydrogenase reductase"/>
    <property type="match status" value="1"/>
</dbReference>
<dbReference type="InterPro" id="IPR036291">
    <property type="entry name" value="NAD(P)-bd_dom_sf"/>
</dbReference>
<keyword evidence="4" id="KW-1185">Reference proteome</keyword>
<dbReference type="GO" id="GO:0016614">
    <property type="term" value="F:oxidoreductase activity, acting on CH-OH group of donors"/>
    <property type="evidence" value="ECO:0007669"/>
    <property type="project" value="UniProtKB-ARBA"/>
</dbReference>
<dbReference type="OrthoDB" id="125587at2"/>
<dbReference type="Gene3D" id="3.40.50.720">
    <property type="entry name" value="NAD(P)-binding Rossmann-like Domain"/>
    <property type="match status" value="1"/>
</dbReference>
<evidence type="ECO:0000256" key="1">
    <source>
        <dbReference type="ARBA" id="ARBA00006484"/>
    </source>
</evidence>
<organism evidence="3 4">
    <name type="scientific">Tumebacillus avium</name>
    <dbReference type="NCBI Taxonomy" id="1903704"/>
    <lineage>
        <taxon>Bacteria</taxon>
        <taxon>Bacillati</taxon>
        <taxon>Bacillota</taxon>
        <taxon>Bacilli</taxon>
        <taxon>Bacillales</taxon>
        <taxon>Alicyclobacillaceae</taxon>
        <taxon>Tumebacillus</taxon>
    </lineage>
</organism>
<dbReference type="RefSeq" id="WP_087456594.1">
    <property type="nucleotide sequence ID" value="NZ_CP021434.1"/>
</dbReference>
<sequence>MVPQLSLAGRIAVVTGASRKIGIGAAICRALAEAGADVFFTYWTGYDKTMPWGVDEDEPARLQEEIRSCGVRCERVEVDLSDPQALPLLLDSVEERLGAPAILVNNACYSVNDGYEQLTAELLDAHYAVNVRATALLSAEFARRFGLGQGGRIINLATGQAQAPMIGEIAYASTKAAVETFTRILAAEVANKGITVNAVNPGPTDTGWMNDELTEHLLPHFPMGRVGQPQDAARLVRFLASDEAEWVTGQIIHSEGGFLR</sequence>
<protein>
    <submittedName>
        <fullName evidence="3">Oxidoreductase</fullName>
    </submittedName>
</protein>
<dbReference type="PRINTS" id="PR00081">
    <property type="entry name" value="GDHRDH"/>
</dbReference>
<dbReference type="KEGG" id="tum:CBW65_09360"/>
<name>A0A1Y0IPD1_9BACL</name>
<comment type="similarity">
    <text evidence="1">Belongs to the short-chain dehydrogenases/reductases (SDR) family.</text>
</comment>
<dbReference type="InterPro" id="IPR002347">
    <property type="entry name" value="SDR_fam"/>
</dbReference>
<keyword evidence="2" id="KW-0560">Oxidoreductase</keyword>
<dbReference type="Proteomes" id="UP000195437">
    <property type="component" value="Chromosome"/>
</dbReference>
<dbReference type="PRINTS" id="PR00080">
    <property type="entry name" value="SDRFAMILY"/>
</dbReference>
<proteinExistence type="inferred from homology"/>
<dbReference type="SUPFAM" id="SSF51735">
    <property type="entry name" value="NAD(P)-binding Rossmann-fold domains"/>
    <property type="match status" value="1"/>
</dbReference>
<dbReference type="CDD" id="cd05233">
    <property type="entry name" value="SDR_c"/>
    <property type="match status" value="1"/>
</dbReference>